<accession>A0A4Z2D5U4</accession>
<name>A0A4Z2D5U4_SCHJA</name>
<sequence length="377" mass="41881">MRLRSSIRKASRNVKCSHDAHIKSKSNAVSGDASRETKSIVPPPSSAVSRTSPSISKNVPTNKRSKKGKQTPFTPQDPYLFVDDDSDENKENIDPYNKKCLTVKCDTKKTHLLVKAKVANSKKLKSKQWPPPTPFTVPYIPSRESNGAQYKVDLHTNTPKSIITAIPLVSKTVSPEVTSTLHKPNLLISPDDPTKTHLVNNKTEGKSVSFSLPEYVRDSPCHVVNCVSNTPDHLKNISTHNLEESISGFSKIPLSTLNPQIASTPAISDDNSALQISMGCRVLIPTPINCTFGKRNKNSQIPNDHLQEDSLFSPNILSDTTDKRSSSKDSSKESTSSSGRRHRKLSESERQVSKFIFYCFISRYCVTNLKMTWIRGY</sequence>
<dbReference type="AlphaFoldDB" id="A0A4Z2D5U4"/>
<keyword evidence="3" id="KW-1185">Reference proteome</keyword>
<dbReference type="EMBL" id="SKCS01000282">
    <property type="protein sequence ID" value="TNN11855.1"/>
    <property type="molecule type" value="Genomic_DNA"/>
</dbReference>
<evidence type="ECO:0000313" key="3">
    <source>
        <dbReference type="Proteomes" id="UP000311919"/>
    </source>
</evidence>
<feature type="region of interest" description="Disordered" evidence="1">
    <location>
        <begin position="1"/>
        <end position="88"/>
    </location>
</feature>
<protein>
    <submittedName>
        <fullName evidence="2">Uncharacterized protein</fullName>
    </submittedName>
</protein>
<evidence type="ECO:0000313" key="2">
    <source>
        <dbReference type="EMBL" id="TNN11855.1"/>
    </source>
</evidence>
<feature type="compositionally biased region" description="Basic residues" evidence="1">
    <location>
        <begin position="1"/>
        <end position="12"/>
    </location>
</feature>
<proteinExistence type="predicted"/>
<feature type="region of interest" description="Disordered" evidence="1">
    <location>
        <begin position="312"/>
        <end position="345"/>
    </location>
</feature>
<comment type="caution">
    <text evidence="2">The sequence shown here is derived from an EMBL/GenBank/DDBJ whole genome shotgun (WGS) entry which is preliminary data.</text>
</comment>
<feature type="compositionally biased region" description="Basic and acidic residues" evidence="1">
    <location>
        <begin position="320"/>
        <end position="332"/>
    </location>
</feature>
<reference evidence="2 3" key="1">
    <citation type="submission" date="2019-03" db="EMBL/GenBank/DDBJ databases">
        <title>An improved genome assembly of the fluke Schistosoma japonicum.</title>
        <authorList>
            <person name="Hu W."/>
            <person name="Luo F."/>
            <person name="Yin M."/>
            <person name="Mo X."/>
            <person name="Sun C."/>
            <person name="Wu Q."/>
            <person name="Zhu B."/>
            <person name="Xiang M."/>
            <person name="Wang J."/>
            <person name="Wang Y."/>
            <person name="Zhang T."/>
            <person name="Xu B."/>
            <person name="Zheng H."/>
            <person name="Feng Z."/>
        </authorList>
    </citation>
    <scope>NUCLEOTIDE SEQUENCE [LARGE SCALE GENOMIC DNA]</scope>
    <source>
        <strain evidence="2">HuSjv2</strain>
        <tissue evidence="2">Worms</tissue>
    </source>
</reference>
<gene>
    <name evidence="2" type="ORF">EWB00_004331</name>
</gene>
<organism evidence="2 3">
    <name type="scientific">Schistosoma japonicum</name>
    <name type="common">Blood fluke</name>
    <dbReference type="NCBI Taxonomy" id="6182"/>
    <lineage>
        <taxon>Eukaryota</taxon>
        <taxon>Metazoa</taxon>
        <taxon>Spiralia</taxon>
        <taxon>Lophotrochozoa</taxon>
        <taxon>Platyhelminthes</taxon>
        <taxon>Trematoda</taxon>
        <taxon>Digenea</taxon>
        <taxon>Strigeidida</taxon>
        <taxon>Schistosomatoidea</taxon>
        <taxon>Schistosomatidae</taxon>
        <taxon>Schistosoma</taxon>
    </lineage>
</organism>
<dbReference type="Proteomes" id="UP000311919">
    <property type="component" value="Unassembled WGS sequence"/>
</dbReference>
<feature type="compositionally biased region" description="Polar residues" evidence="1">
    <location>
        <begin position="46"/>
        <end position="62"/>
    </location>
</feature>
<evidence type="ECO:0000256" key="1">
    <source>
        <dbReference type="SAM" id="MobiDB-lite"/>
    </source>
</evidence>
<dbReference type="OrthoDB" id="6234638at2759"/>